<dbReference type="GO" id="GO:0006730">
    <property type="term" value="P:one-carbon metabolic process"/>
    <property type="evidence" value="ECO:0007669"/>
    <property type="project" value="UniProtKB-KW"/>
</dbReference>
<feature type="domain" description="DHFR" evidence="9">
    <location>
        <begin position="2"/>
        <end position="162"/>
    </location>
</feature>
<evidence type="ECO:0000256" key="8">
    <source>
        <dbReference type="PIRNR" id="PIRNR000194"/>
    </source>
</evidence>
<evidence type="ECO:0000313" key="10">
    <source>
        <dbReference type="EMBL" id="HJA85074.1"/>
    </source>
</evidence>
<dbReference type="FunFam" id="3.40.430.10:FF:000001">
    <property type="entry name" value="Dihydrofolate reductase"/>
    <property type="match status" value="1"/>
</dbReference>
<dbReference type="SUPFAM" id="SSF53597">
    <property type="entry name" value="Dihydrofolate reductase-like"/>
    <property type="match status" value="1"/>
</dbReference>
<name>A0A9D2HTL9_9BACE</name>
<dbReference type="Pfam" id="PF00186">
    <property type="entry name" value="DHFR_1"/>
    <property type="match status" value="1"/>
</dbReference>
<dbReference type="GO" id="GO:0046654">
    <property type="term" value="P:tetrahydrofolate biosynthetic process"/>
    <property type="evidence" value="ECO:0007669"/>
    <property type="project" value="InterPro"/>
</dbReference>
<keyword evidence="6 8" id="KW-0560">Oxidoreductase</keyword>
<dbReference type="PIRSF" id="PIRSF000194">
    <property type="entry name" value="DHFR"/>
    <property type="match status" value="1"/>
</dbReference>
<organism evidence="10 11">
    <name type="scientific">Candidatus Bacteroides avicola</name>
    <dbReference type="NCBI Taxonomy" id="2838468"/>
    <lineage>
        <taxon>Bacteria</taxon>
        <taxon>Pseudomonadati</taxon>
        <taxon>Bacteroidota</taxon>
        <taxon>Bacteroidia</taxon>
        <taxon>Bacteroidales</taxon>
        <taxon>Bacteroidaceae</taxon>
        <taxon>Bacteroides</taxon>
    </lineage>
</organism>
<dbReference type="CDD" id="cd00209">
    <property type="entry name" value="DHFR"/>
    <property type="match status" value="1"/>
</dbReference>
<proteinExistence type="inferred from homology"/>
<dbReference type="GO" id="GO:0005829">
    <property type="term" value="C:cytosol"/>
    <property type="evidence" value="ECO:0007669"/>
    <property type="project" value="TreeGrafter"/>
</dbReference>
<dbReference type="PRINTS" id="PR00070">
    <property type="entry name" value="DHFR"/>
</dbReference>
<dbReference type="Proteomes" id="UP000823862">
    <property type="component" value="Unassembled WGS sequence"/>
</dbReference>
<dbReference type="GO" id="GO:0004146">
    <property type="term" value="F:dihydrofolate reductase activity"/>
    <property type="evidence" value="ECO:0007669"/>
    <property type="project" value="UniProtKB-EC"/>
</dbReference>
<gene>
    <name evidence="10" type="ORF">H9950_02535</name>
</gene>
<dbReference type="InterPro" id="IPR012259">
    <property type="entry name" value="DHFR"/>
</dbReference>
<dbReference type="Gene3D" id="3.40.430.10">
    <property type="entry name" value="Dihydrofolate Reductase, subunit A"/>
    <property type="match status" value="1"/>
</dbReference>
<comment type="pathway">
    <text evidence="1 8">Cofactor biosynthesis; tetrahydrofolate biosynthesis; 5,6,7,8-tetrahydrofolate from 7,8-dihydrofolate: step 1/1.</text>
</comment>
<comment type="function">
    <text evidence="7 8">Key enzyme in folate metabolism. Catalyzes an essential reaction for de novo glycine and purine synthesis, and for DNA precursor synthesis.</text>
</comment>
<evidence type="ECO:0000256" key="1">
    <source>
        <dbReference type="ARBA" id="ARBA00004903"/>
    </source>
</evidence>
<protein>
    <recommendedName>
        <fullName evidence="3 8">Dihydrofolate reductase</fullName>
        <ecNumber evidence="3 8">1.5.1.3</ecNumber>
    </recommendedName>
</protein>
<dbReference type="PANTHER" id="PTHR48069:SF3">
    <property type="entry name" value="DIHYDROFOLATE REDUCTASE"/>
    <property type="match status" value="1"/>
</dbReference>
<dbReference type="AlphaFoldDB" id="A0A9D2HTL9"/>
<comment type="similarity">
    <text evidence="2 8">Belongs to the dihydrofolate reductase family.</text>
</comment>
<dbReference type="InterPro" id="IPR001796">
    <property type="entry name" value="DHFR_dom"/>
</dbReference>
<evidence type="ECO:0000256" key="7">
    <source>
        <dbReference type="ARBA" id="ARBA00025067"/>
    </source>
</evidence>
<dbReference type="EMBL" id="DWZI01000014">
    <property type="protein sequence ID" value="HJA85074.1"/>
    <property type="molecule type" value="Genomic_DNA"/>
</dbReference>
<comment type="caution">
    <text evidence="10">The sequence shown here is derived from an EMBL/GenBank/DDBJ whole genome shotgun (WGS) entry which is preliminary data.</text>
</comment>
<comment type="catalytic activity">
    <reaction evidence="8">
        <text>(6S)-5,6,7,8-tetrahydrofolate + NADP(+) = 7,8-dihydrofolate + NADPH + H(+)</text>
        <dbReference type="Rhea" id="RHEA:15009"/>
        <dbReference type="ChEBI" id="CHEBI:15378"/>
        <dbReference type="ChEBI" id="CHEBI:57451"/>
        <dbReference type="ChEBI" id="CHEBI:57453"/>
        <dbReference type="ChEBI" id="CHEBI:57783"/>
        <dbReference type="ChEBI" id="CHEBI:58349"/>
        <dbReference type="EC" id="1.5.1.3"/>
    </reaction>
</comment>
<accession>A0A9D2HTL9</accession>
<evidence type="ECO:0000256" key="5">
    <source>
        <dbReference type="ARBA" id="ARBA00022857"/>
    </source>
</evidence>
<dbReference type="GO" id="GO:0046655">
    <property type="term" value="P:folic acid metabolic process"/>
    <property type="evidence" value="ECO:0007669"/>
    <property type="project" value="TreeGrafter"/>
</dbReference>
<reference evidence="10" key="2">
    <citation type="submission" date="2021-04" db="EMBL/GenBank/DDBJ databases">
        <authorList>
            <person name="Gilroy R."/>
        </authorList>
    </citation>
    <scope>NUCLEOTIDE SEQUENCE</scope>
    <source>
        <strain evidence="10">ChiHjej12B11-9795</strain>
    </source>
</reference>
<evidence type="ECO:0000256" key="6">
    <source>
        <dbReference type="ARBA" id="ARBA00023002"/>
    </source>
</evidence>
<dbReference type="InterPro" id="IPR024072">
    <property type="entry name" value="DHFR-like_dom_sf"/>
</dbReference>
<evidence type="ECO:0000256" key="3">
    <source>
        <dbReference type="ARBA" id="ARBA00012856"/>
    </source>
</evidence>
<keyword evidence="5 8" id="KW-0521">NADP</keyword>
<evidence type="ECO:0000259" key="9">
    <source>
        <dbReference type="PROSITE" id="PS51330"/>
    </source>
</evidence>
<keyword evidence="4 8" id="KW-0554">One-carbon metabolism</keyword>
<dbReference type="PANTHER" id="PTHR48069">
    <property type="entry name" value="DIHYDROFOLATE REDUCTASE"/>
    <property type="match status" value="1"/>
</dbReference>
<dbReference type="GO" id="GO:0070401">
    <property type="term" value="F:NADP+ binding"/>
    <property type="evidence" value="ECO:0007669"/>
    <property type="project" value="UniProtKB-ARBA"/>
</dbReference>
<dbReference type="EC" id="1.5.1.3" evidence="3 8"/>
<reference evidence="10" key="1">
    <citation type="journal article" date="2021" name="PeerJ">
        <title>Extensive microbial diversity within the chicken gut microbiome revealed by metagenomics and culture.</title>
        <authorList>
            <person name="Gilroy R."/>
            <person name="Ravi A."/>
            <person name="Getino M."/>
            <person name="Pursley I."/>
            <person name="Horton D.L."/>
            <person name="Alikhan N.F."/>
            <person name="Baker D."/>
            <person name="Gharbi K."/>
            <person name="Hall N."/>
            <person name="Watson M."/>
            <person name="Adriaenssens E.M."/>
            <person name="Foster-Nyarko E."/>
            <person name="Jarju S."/>
            <person name="Secka A."/>
            <person name="Antonio M."/>
            <person name="Oren A."/>
            <person name="Chaudhuri R.R."/>
            <person name="La Ragione R."/>
            <person name="Hildebrand F."/>
            <person name="Pallen M.J."/>
        </authorList>
    </citation>
    <scope>NUCLEOTIDE SEQUENCE</scope>
    <source>
        <strain evidence="10">ChiHjej12B11-9795</strain>
    </source>
</reference>
<evidence type="ECO:0000256" key="4">
    <source>
        <dbReference type="ARBA" id="ARBA00022563"/>
    </source>
</evidence>
<dbReference type="GO" id="GO:0046452">
    <property type="term" value="P:dihydrofolate metabolic process"/>
    <property type="evidence" value="ECO:0007669"/>
    <property type="project" value="TreeGrafter"/>
</dbReference>
<sequence>MYLSLIAAIDRNRAIGYENKLLFWLPNDLKRFKTLTTGHTILMGRKTFESLPKGALPQRRNVVLSTDKSLQLPGAEVFPTLEDALASCCPDEHVYIIGGASLYHHALPLADELCLTEIDAEAPHADAWFPPIDPALWQEKSRDARPADEKHPCPYAFVDYVRRKA</sequence>
<evidence type="ECO:0000256" key="2">
    <source>
        <dbReference type="ARBA" id="ARBA00009539"/>
    </source>
</evidence>
<dbReference type="PROSITE" id="PS51330">
    <property type="entry name" value="DHFR_2"/>
    <property type="match status" value="1"/>
</dbReference>
<evidence type="ECO:0000313" key="11">
    <source>
        <dbReference type="Proteomes" id="UP000823862"/>
    </source>
</evidence>